<dbReference type="EMBL" id="GGEC01089504">
    <property type="protein sequence ID" value="MBX69988.1"/>
    <property type="molecule type" value="Transcribed_RNA"/>
</dbReference>
<feature type="chain" id="PRO_5015141302" evidence="1">
    <location>
        <begin position="24"/>
        <end position="71"/>
    </location>
</feature>
<protein>
    <submittedName>
        <fullName evidence="2">Uncharacterized protein</fullName>
    </submittedName>
</protein>
<reference evidence="2" key="1">
    <citation type="submission" date="2018-02" db="EMBL/GenBank/DDBJ databases">
        <title>Rhizophora mucronata_Transcriptome.</title>
        <authorList>
            <person name="Meera S.P."/>
            <person name="Sreeshan A."/>
            <person name="Augustine A."/>
        </authorList>
    </citation>
    <scope>NUCLEOTIDE SEQUENCE</scope>
    <source>
        <tissue evidence="2">Leaf</tissue>
    </source>
</reference>
<organism evidence="2">
    <name type="scientific">Rhizophora mucronata</name>
    <name type="common">Asiatic mangrove</name>
    <dbReference type="NCBI Taxonomy" id="61149"/>
    <lineage>
        <taxon>Eukaryota</taxon>
        <taxon>Viridiplantae</taxon>
        <taxon>Streptophyta</taxon>
        <taxon>Embryophyta</taxon>
        <taxon>Tracheophyta</taxon>
        <taxon>Spermatophyta</taxon>
        <taxon>Magnoliopsida</taxon>
        <taxon>eudicotyledons</taxon>
        <taxon>Gunneridae</taxon>
        <taxon>Pentapetalae</taxon>
        <taxon>rosids</taxon>
        <taxon>fabids</taxon>
        <taxon>Malpighiales</taxon>
        <taxon>Rhizophoraceae</taxon>
        <taxon>Rhizophora</taxon>
    </lineage>
</organism>
<sequence length="71" mass="8182">MFVYSNTLLSVLLSNALQLAGHACKMNCGFRLCSLLLFLCSLALYEANQTLLDVLISFLCILREWKYFQWI</sequence>
<accession>A0A2P2QST5</accession>
<proteinExistence type="predicted"/>
<name>A0A2P2QST5_RHIMU</name>
<dbReference type="AlphaFoldDB" id="A0A2P2QST5"/>
<evidence type="ECO:0000256" key="1">
    <source>
        <dbReference type="SAM" id="SignalP"/>
    </source>
</evidence>
<evidence type="ECO:0000313" key="2">
    <source>
        <dbReference type="EMBL" id="MBX69988.1"/>
    </source>
</evidence>
<keyword evidence="1" id="KW-0732">Signal</keyword>
<feature type="signal peptide" evidence="1">
    <location>
        <begin position="1"/>
        <end position="23"/>
    </location>
</feature>